<comment type="catalytic activity">
    <reaction evidence="17 19">
        <text>ATP + (deoxyribonucleotide)n-3'-hydroxyl + 5'-phospho-(deoxyribonucleotide)m = (deoxyribonucleotide)n+m + AMP + diphosphate.</text>
        <dbReference type="EC" id="6.5.1.1"/>
    </reaction>
</comment>
<keyword evidence="16" id="KW-0131">Cell cycle</keyword>
<evidence type="ECO:0000256" key="2">
    <source>
        <dbReference type="ARBA" id="ARBA00006378"/>
    </source>
</evidence>
<dbReference type="Gene3D" id="2.40.50.140">
    <property type="entry name" value="Nucleic acid-binding proteins"/>
    <property type="match status" value="1"/>
</dbReference>
<dbReference type="Gene3D" id="3.30.470.30">
    <property type="entry name" value="DNA ligase/mRNA capping enzyme"/>
    <property type="match status" value="1"/>
</dbReference>
<evidence type="ECO:0000256" key="3">
    <source>
        <dbReference type="ARBA" id="ARBA00007572"/>
    </source>
</evidence>
<gene>
    <name evidence="23" type="ORF">niasHT_013428</name>
</gene>
<keyword evidence="12" id="KW-0804">Transcription</keyword>
<dbReference type="EMBL" id="JBICBT010000458">
    <property type="protein sequence ID" value="KAL3112963.1"/>
    <property type="molecule type" value="Genomic_DNA"/>
</dbReference>
<dbReference type="PROSITE" id="PS00697">
    <property type="entry name" value="DNA_LIGASE_A1"/>
    <property type="match status" value="1"/>
</dbReference>
<organism evidence="23 24">
    <name type="scientific">Heterodera trifolii</name>
    <dbReference type="NCBI Taxonomy" id="157864"/>
    <lineage>
        <taxon>Eukaryota</taxon>
        <taxon>Metazoa</taxon>
        <taxon>Ecdysozoa</taxon>
        <taxon>Nematoda</taxon>
        <taxon>Chromadorea</taxon>
        <taxon>Rhabditida</taxon>
        <taxon>Tylenchina</taxon>
        <taxon>Tylenchomorpha</taxon>
        <taxon>Tylenchoidea</taxon>
        <taxon>Heteroderidae</taxon>
        <taxon>Heteroderinae</taxon>
        <taxon>Heterodera</taxon>
    </lineage>
</organism>
<feature type="region of interest" description="Disordered" evidence="21">
    <location>
        <begin position="619"/>
        <end position="658"/>
    </location>
</feature>
<dbReference type="GO" id="GO:0006260">
    <property type="term" value="P:DNA replication"/>
    <property type="evidence" value="ECO:0007669"/>
    <property type="project" value="UniProtKB-KW"/>
</dbReference>
<keyword evidence="10" id="KW-0805">Transcription regulation</keyword>
<evidence type="ECO:0000256" key="15">
    <source>
        <dbReference type="ARBA" id="ARBA00023242"/>
    </source>
</evidence>
<dbReference type="GO" id="GO:0005524">
    <property type="term" value="F:ATP binding"/>
    <property type="evidence" value="ECO:0007669"/>
    <property type="project" value="UniProtKB-KW"/>
</dbReference>
<evidence type="ECO:0000256" key="13">
    <source>
        <dbReference type="ARBA" id="ARBA00023172"/>
    </source>
</evidence>
<evidence type="ECO:0000256" key="17">
    <source>
        <dbReference type="ARBA" id="ARBA00034003"/>
    </source>
</evidence>
<accession>A0ABD2LCU4</accession>
<comment type="caution">
    <text evidence="23">The sequence shown here is derived from an EMBL/GenBank/DDBJ whole genome shotgun (WGS) entry which is preliminary data.</text>
</comment>
<evidence type="ECO:0000256" key="4">
    <source>
        <dbReference type="ARBA" id="ARBA00022598"/>
    </source>
</evidence>
<sequence>MASIEEIIETTKWKDGQKIPYLALAKTLERIEATSSRLENIRILSGFFAAAIRLSPSDLSPAVHLCLNKLGPSYEGLELGIAEAYLIKALAGATGRTVDMIKKDLKVKGDLGIVAQQSRTTQRMLAKPPPLTVPLVFNRLREIAKMAGISSMDKKVKAIQALLVPCIECEARFLVRCLQAKLRIGLAEQSLIVALANAFTKTELRERKKKLSDEKLKDRMAEDAQTLKTVYSECPNFDRIIEVALRSGISSLADECRLTPGIPLKPMLAHPTKGIQELLDRFGTAEFACEWKYDGERCQIHLLSDGTFKIFSRNQEDHTGKFPDVARRFPDALKREEVSNFIVDGEVVAWDPKQKQILPFQVLSTRKRKNVGTEVEVQVIVFLFDLLFINGQSLTAETYRTRRERLRKTFKEVPGSVVFANSMDTQDMEEIQMFMDEAIRGNCEGLRCLDENATYEISKRSRNWLKLKKDYLEGVGDTLDLVVIGGYCGTGKRTGVYGGYLLACYNNDSEQYESIAKIGTGFKDEDLKSQFKEFQELRIDKPRSYFAFDPSLAPDHWFEPSVVWEVKAADMSISPRHLAARGLVDAEKGISLRFPRFIRNRADKKPESATSSEQIAEMYRNQDHIKNQKDGKADFDEEEEERRRTNNERGNDVEKEQLNISTNALDYSRAVPSSVPSGTFPPQHFVGASGAIPPSHSQQPSGAFPHLGQQLSASQSASQSGQFLVHHQQQLRQETAEEAKRRFEIECEFVQALANPHYLNYLAQRGYFKEDYFVNYLKYLLYFKRPEYARTLKFPQCLFFLEALQSAGFREAIASVDNARYIEDQQLLQWHFYIRVRQRLLENTQPL</sequence>
<name>A0ABD2LCU4_9BILA</name>
<dbReference type="InterPro" id="IPR012340">
    <property type="entry name" value="NA-bd_OB-fold"/>
</dbReference>
<evidence type="ECO:0000256" key="7">
    <source>
        <dbReference type="ARBA" id="ARBA00022741"/>
    </source>
</evidence>
<keyword evidence="8 19" id="KW-0227">DNA damage</keyword>
<dbReference type="GO" id="GO:0003910">
    <property type="term" value="F:DNA ligase (ATP) activity"/>
    <property type="evidence" value="ECO:0007669"/>
    <property type="project" value="UniProtKB-EC"/>
</dbReference>
<proteinExistence type="inferred from homology"/>
<comment type="similarity">
    <text evidence="3 20">Belongs to the ATP-dependent DNA ligase family.</text>
</comment>
<dbReference type="FunFam" id="3.30.470.30:FF:000002">
    <property type="entry name" value="DNA ligase"/>
    <property type="match status" value="1"/>
</dbReference>
<evidence type="ECO:0000256" key="21">
    <source>
        <dbReference type="SAM" id="MobiDB-lite"/>
    </source>
</evidence>
<dbReference type="Pfam" id="PF05669">
    <property type="entry name" value="Med31"/>
    <property type="match status" value="1"/>
</dbReference>
<dbReference type="SUPFAM" id="SSF50249">
    <property type="entry name" value="Nucleic acid-binding proteins"/>
    <property type="match status" value="1"/>
</dbReference>
<dbReference type="FunFam" id="2.40.50.140:FF:000062">
    <property type="entry name" value="DNA ligase"/>
    <property type="match status" value="1"/>
</dbReference>
<dbReference type="InterPro" id="IPR012309">
    <property type="entry name" value="DNA_ligase_ATP-dep_C"/>
</dbReference>
<dbReference type="InterPro" id="IPR008831">
    <property type="entry name" value="Mediator_Med31"/>
</dbReference>
<feature type="region of interest" description="Disordered" evidence="21">
    <location>
        <begin position="689"/>
        <end position="711"/>
    </location>
</feature>
<dbReference type="InterPro" id="IPR036599">
    <property type="entry name" value="DNA_ligase_N_sf"/>
</dbReference>
<dbReference type="PANTHER" id="PTHR45674:SF4">
    <property type="entry name" value="DNA LIGASE 1"/>
    <property type="match status" value="1"/>
</dbReference>
<evidence type="ECO:0000256" key="11">
    <source>
        <dbReference type="ARBA" id="ARBA00023159"/>
    </source>
</evidence>
<dbReference type="PANTHER" id="PTHR45674">
    <property type="entry name" value="DNA LIGASE 1/3 FAMILY MEMBER"/>
    <property type="match status" value="1"/>
</dbReference>
<dbReference type="GO" id="GO:0006281">
    <property type="term" value="P:DNA repair"/>
    <property type="evidence" value="ECO:0007669"/>
    <property type="project" value="UniProtKB-KW"/>
</dbReference>
<dbReference type="FunFam" id="1.10.3260.10:FF:000001">
    <property type="entry name" value="DNA ligase"/>
    <property type="match status" value="1"/>
</dbReference>
<dbReference type="PROSITE" id="PS50160">
    <property type="entry name" value="DNA_LIGASE_A3"/>
    <property type="match status" value="1"/>
</dbReference>
<dbReference type="SUPFAM" id="SSF117018">
    <property type="entry name" value="ATP-dependent DNA ligase DNA-binding domain"/>
    <property type="match status" value="1"/>
</dbReference>
<keyword evidence="15" id="KW-0539">Nucleus</keyword>
<evidence type="ECO:0000256" key="5">
    <source>
        <dbReference type="ARBA" id="ARBA00022618"/>
    </source>
</evidence>
<dbReference type="InterPro" id="IPR012308">
    <property type="entry name" value="DNA_ligase_ATP-dep_N"/>
</dbReference>
<evidence type="ECO:0000256" key="18">
    <source>
        <dbReference type="ARBA" id="ARBA00054532"/>
    </source>
</evidence>
<comment type="similarity">
    <text evidence="2">Belongs to the Mediator complex subunit 31 family.</text>
</comment>
<keyword evidence="6" id="KW-0235">DNA replication</keyword>
<dbReference type="InterPro" id="IPR016059">
    <property type="entry name" value="DNA_ligase_ATP-dep_CS"/>
</dbReference>
<protein>
    <recommendedName>
        <fullName evidence="19">DNA ligase</fullName>
        <ecNumber evidence="19">6.5.1.1</ecNumber>
    </recommendedName>
</protein>
<evidence type="ECO:0000256" key="1">
    <source>
        <dbReference type="ARBA" id="ARBA00004123"/>
    </source>
</evidence>
<dbReference type="Pfam" id="PF01068">
    <property type="entry name" value="DNA_ligase_A_M"/>
    <property type="match status" value="1"/>
</dbReference>
<dbReference type="Gene3D" id="1.10.3260.10">
    <property type="entry name" value="DNA ligase, ATP-dependent, N-terminal domain"/>
    <property type="match status" value="1"/>
</dbReference>
<dbReference type="Pfam" id="PF04675">
    <property type="entry name" value="DNA_ligase_A_N"/>
    <property type="match status" value="1"/>
</dbReference>
<keyword evidence="11" id="KW-0010">Activator</keyword>
<dbReference type="Gene3D" id="3.30.1490.70">
    <property type="match status" value="1"/>
</dbReference>
<evidence type="ECO:0000256" key="6">
    <source>
        <dbReference type="ARBA" id="ARBA00022705"/>
    </source>
</evidence>
<keyword evidence="7 19" id="KW-0547">Nucleotide-binding</keyword>
<keyword evidence="5" id="KW-0132">Cell division</keyword>
<dbReference type="NCBIfam" id="TIGR00574">
    <property type="entry name" value="dnl1"/>
    <property type="match status" value="1"/>
</dbReference>
<dbReference type="Proteomes" id="UP001620626">
    <property type="component" value="Unassembled WGS sequence"/>
</dbReference>
<dbReference type="CDD" id="cd07969">
    <property type="entry name" value="OBF_DNA_ligase_I"/>
    <property type="match status" value="1"/>
</dbReference>
<keyword evidence="4 19" id="KW-0436">Ligase</keyword>
<dbReference type="AlphaFoldDB" id="A0ABD2LCU4"/>
<keyword evidence="9 19" id="KW-0067">ATP-binding</keyword>
<dbReference type="Gene3D" id="1.10.10.1340">
    <property type="entry name" value="Mediator of RNA polymerase II, submodule Med31 (Soh1)"/>
    <property type="match status" value="1"/>
</dbReference>
<evidence type="ECO:0000256" key="20">
    <source>
        <dbReference type="RuleBase" id="RU004196"/>
    </source>
</evidence>
<evidence type="ECO:0000313" key="24">
    <source>
        <dbReference type="Proteomes" id="UP001620626"/>
    </source>
</evidence>
<keyword evidence="13 19" id="KW-0233">DNA recombination</keyword>
<dbReference type="GO" id="GO:0051301">
    <property type="term" value="P:cell division"/>
    <property type="evidence" value="ECO:0007669"/>
    <property type="project" value="UniProtKB-KW"/>
</dbReference>
<keyword evidence="24" id="KW-1185">Reference proteome</keyword>
<reference evidence="23 24" key="1">
    <citation type="submission" date="2024-10" db="EMBL/GenBank/DDBJ databases">
        <authorList>
            <person name="Kim D."/>
        </authorList>
    </citation>
    <scope>NUCLEOTIDE SEQUENCE [LARGE SCALE GENOMIC DNA]</scope>
    <source>
        <strain evidence="23">BH-2024</strain>
    </source>
</reference>
<dbReference type="GO" id="GO:0006310">
    <property type="term" value="P:DNA recombination"/>
    <property type="evidence" value="ECO:0007669"/>
    <property type="project" value="UniProtKB-KW"/>
</dbReference>
<dbReference type="CDD" id="cd07900">
    <property type="entry name" value="Adenylation_DNA_ligase_I_Euk"/>
    <property type="match status" value="1"/>
</dbReference>
<evidence type="ECO:0000256" key="10">
    <source>
        <dbReference type="ARBA" id="ARBA00023015"/>
    </source>
</evidence>
<feature type="compositionally biased region" description="Basic and acidic residues" evidence="21">
    <location>
        <begin position="641"/>
        <end position="657"/>
    </location>
</feature>
<comment type="function">
    <text evidence="18">DNA ligase that seals nicks in double-stranded DNA during DNA replication, DNA recombination and DNA repair.</text>
</comment>
<comment type="subcellular location">
    <subcellularLocation>
        <location evidence="1">Nucleus</location>
    </subcellularLocation>
</comment>
<evidence type="ECO:0000256" key="19">
    <source>
        <dbReference type="RuleBase" id="RU000617"/>
    </source>
</evidence>
<dbReference type="EC" id="6.5.1.1" evidence="19"/>
<dbReference type="GO" id="GO:0005634">
    <property type="term" value="C:nucleus"/>
    <property type="evidence" value="ECO:0007669"/>
    <property type="project" value="UniProtKB-SubCell"/>
</dbReference>
<evidence type="ECO:0000256" key="9">
    <source>
        <dbReference type="ARBA" id="ARBA00022840"/>
    </source>
</evidence>
<dbReference type="InterPro" id="IPR012310">
    <property type="entry name" value="DNA_ligase_ATP-dep_cent"/>
</dbReference>
<dbReference type="InterPro" id="IPR038089">
    <property type="entry name" value="Med31_sf"/>
</dbReference>
<dbReference type="Pfam" id="PF04679">
    <property type="entry name" value="DNA_ligase_A_C"/>
    <property type="match status" value="1"/>
</dbReference>
<keyword evidence="14 19" id="KW-0234">DNA repair</keyword>
<evidence type="ECO:0000256" key="14">
    <source>
        <dbReference type="ARBA" id="ARBA00023204"/>
    </source>
</evidence>
<feature type="compositionally biased region" description="Basic and acidic residues" evidence="21">
    <location>
        <begin position="620"/>
        <end position="634"/>
    </location>
</feature>
<dbReference type="InterPro" id="IPR000977">
    <property type="entry name" value="DNA_ligase_ATP-dep"/>
</dbReference>
<dbReference type="SUPFAM" id="SSF56091">
    <property type="entry name" value="DNA ligase/mRNA capping enzyme, catalytic domain"/>
    <property type="match status" value="1"/>
</dbReference>
<evidence type="ECO:0000256" key="8">
    <source>
        <dbReference type="ARBA" id="ARBA00022763"/>
    </source>
</evidence>
<feature type="domain" description="ATP-dependent DNA ligase family profile" evidence="22">
    <location>
        <begin position="372"/>
        <end position="506"/>
    </location>
</feature>
<evidence type="ECO:0000256" key="16">
    <source>
        <dbReference type="ARBA" id="ARBA00023306"/>
    </source>
</evidence>
<evidence type="ECO:0000259" key="22">
    <source>
        <dbReference type="PROSITE" id="PS50160"/>
    </source>
</evidence>
<dbReference type="InterPro" id="IPR050191">
    <property type="entry name" value="ATP-dep_DNA_ligase"/>
</dbReference>
<evidence type="ECO:0000256" key="12">
    <source>
        <dbReference type="ARBA" id="ARBA00023163"/>
    </source>
</evidence>
<evidence type="ECO:0000313" key="23">
    <source>
        <dbReference type="EMBL" id="KAL3112963.1"/>
    </source>
</evidence>